<accession>A0A117LFX7</accession>
<proteinExistence type="predicted"/>
<reference evidence="3 4" key="1">
    <citation type="journal article" date="2015" name="MBio">
        <title>Genome-Resolved Metagenomic Analysis Reveals Roles for Candidate Phyla and Other Microbial Community Members in Biogeochemical Transformations in Oil Reservoirs.</title>
        <authorList>
            <person name="Hu P."/>
            <person name="Tom L."/>
            <person name="Singh A."/>
            <person name="Thomas B.C."/>
            <person name="Baker B.J."/>
            <person name="Piceno Y.M."/>
            <person name="Andersen G.L."/>
            <person name="Banfield J.F."/>
        </authorList>
    </citation>
    <scope>NUCLEOTIDE SEQUENCE [LARGE SCALE GENOMIC DNA]</scope>
    <source>
        <strain evidence="3">57_489</strain>
    </source>
</reference>
<evidence type="ECO:0000256" key="1">
    <source>
        <dbReference type="SAM" id="MobiDB-lite"/>
    </source>
</evidence>
<dbReference type="EMBL" id="LGFT01000011">
    <property type="protein sequence ID" value="KUK44982.1"/>
    <property type="molecule type" value="Genomic_DNA"/>
</dbReference>
<dbReference type="Proteomes" id="UP000057043">
    <property type="component" value="Unassembled WGS sequence"/>
</dbReference>
<feature type="compositionally biased region" description="Acidic residues" evidence="1">
    <location>
        <begin position="145"/>
        <end position="179"/>
    </location>
</feature>
<dbReference type="FunFam" id="2.30.180.10:FF:000014">
    <property type="entry name" value="Stabilin 1"/>
    <property type="match status" value="1"/>
</dbReference>
<comment type="caution">
    <text evidence="3">The sequence shown here is derived from an EMBL/GenBank/DDBJ whole genome shotgun (WGS) entry which is preliminary data.</text>
</comment>
<dbReference type="PANTHER" id="PTHR10900:SF77">
    <property type="entry name" value="FI19380P1"/>
    <property type="match status" value="1"/>
</dbReference>
<dbReference type="PANTHER" id="PTHR10900">
    <property type="entry name" value="PERIOSTIN-RELATED"/>
    <property type="match status" value="1"/>
</dbReference>
<evidence type="ECO:0000313" key="4">
    <source>
        <dbReference type="Proteomes" id="UP000057043"/>
    </source>
</evidence>
<feature type="region of interest" description="Disordered" evidence="1">
    <location>
        <begin position="141"/>
        <end position="179"/>
    </location>
</feature>
<evidence type="ECO:0000259" key="2">
    <source>
        <dbReference type="PROSITE" id="PS50213"/>
    </source>
</evidence>
<protein>
    <recommendedName>
        <fullName evidence="2">FAS1 domain-containing protein</fullName>
    </recommendedName>
</protein>
<dbReference type="InterPro" id="IPR050904">
    <property type="entry name" value="Adhesion/Biosynth-related"/>
</dbReference>
<feature type="domain" description="FAS1" evidence="2">
    <location>
        <begin position="185"/>
        <end position="311"/>
    </location>
</feature>
<dbReference type="AlphaFoldDB" id="A0A117LFX7"/>
<dbReference type="PROSITE" id="PS50213">
    <property type="entry name" value="FAS1"/>
    <property type="match status" value="1"/>
</dbReference>
<dbReference type="InterPro" id="IPR000782">
    <property type="entry name" value="FAS1_domain"/>
</dbReference>
<organism evidence="3 4">
    <name type="scientific">Methanothrix harundinacea</name>
    <dbReference type="NCBI Taxonomy" id="301375"/>
    <lineage>
        <taxon>Archaea</taxon>
        <taxon>Methanobacteriati</taxon>
        <taxon>Methanobacteriota</taxon>
        <taxon>Stenosarchaea group</taxon>
        <taxon>Methanomicrobia</taxon>
        <taxon>Methanotrichales</taxon>
        <taxon>Methanotrichaceae</taxon>
        <taxon>Methanothrix</taxon>
    </lineage>
</organism>
<evidence type="ECO:0000313" key="3">
    <source>
        <dbReference type="EMBL" id="KUK44982.1"/>
    </source>
</evidence>
<name>A0A117LFX7_9EURY</name>
<dbReference type="Gene3D" id="2.30.180.10">
    <property type="entry name" value="FAS1 domain"/>
    <property type="match status" value="1"/>
</dbReference>
<sequence length="388" mass="40366">MTRGFLAVSAAFMVAAIILSPAMAYTICSSANPSYTIGSGTPYQYTIDPSARQAYTIGSGTPYQYTAGSNGLLAYTIGSGTPYQYTIDPSALQTYTIGSGSPYEYTMGSTALQPYTIGMGTPAASIGSCEVTAPATIKEPAAEEPVAEEPAAEEPVAEEPVAEEPVAEEPVAEEPVAEEPVAEDLMNIVETASGAGNLNTLVMAVEAADLAEILSGDGPFTVFAPTDDAFAMVTDLDMNDTEALTEILTYHVALGEYMAADLATMSTVATLEGSDLAIEVTDEGIKIGGAMVIEEDVVCSNGVIQVIDAVLEIPEETTEAATPVETTGDILGDIVIPETTETNDTLGDIVIPETTETNDTLGDIVFPPETTETNDTLGDIVFPPETTE</sequence>
<dbReference type="PATRIC" id="fig|301375.7.peg.2647"/>
<dbReference type="SMART" id="SM00554">
    <property type="entry name" value="FAS1"/>
    <property type="match status" value="1"/>
</dbReference>
<gene>
    <name evidence="3" type="ORF">XD72_0688</name>
</gene>
<dbReference type="SUPFAM" id="SSF82153">
    <property type="entry name" value="FAS1 domain"/>
    <property type="match status" value="1"/>
</dbReference>
<dbReference type="Pfam" id="PF02469">
    <property type="entry name" value="Fasciclin"/>
    <property type="match status" value="1"/>
</dbReference>
<dbReference type="InterPro" id="IPR036378">
    <property type="entry name" value="FAS1_dom_sf"/>
</dbReference>